<name>A0A9I9CHZ3_CUCME</name>
<evidence type="ECO:0000256" key="4">
    <source>
        <dbReference type="ARBA" id="ARBA00022692"/>
    </source>
</evidence>
<dbReference type="PANTHER" id="PTHR24282:SF211">
    <property type="entry name" value="CYTOCHROME P450-RELATED"/>
    <property type="match status" value="1"/>
</dbReference>
<sequence length="530" mass="61088">MDGNQPKINQKPLTTLIEHWISEKFPMYILGVSVLLFLTIFIFKFLYSNFWVPWRIQIHFQKQGITGPRYRPIIGNATDMRRMYMEAQAKTIPLTHDIVCRVLPYIHQWSMEYGKMFVYWFGPKPRLAISDPVMIKEVLANTGGPFRKVGFTPVSKLLFGEGLVGLEDEQWVVHRRIANQAFTIDRVKGWLPEITLSVRNVLDKWEEMKGGVEEFEVDVHKQLRLLTADVISRTAFGSNFEEGKRIFNLQEQQMNHFLQAVSSVYIPGYRFLPTKMNRERDRLEKETRASIKALVESEKNRKERENSTNLLSLLLSSYKNQNGEIETLGVDEVVNECKTFYFAGMETTANLLTWALLLLAEHQEWQDRAREEIVNVCGQKTPPTADNLTELKLVGMIVNETLRLYPPAIMMMRRTMKRLTLGSIDIPEGTQLQLSVVAIHHDTELWGEDAHNFNPKRFSESRKHLASFLPFGLGPRICVGQHLALIEAKVALAMIIQRFAFTISPTYTHAPMMFVSLNPQFGVQLLVRSL</sequence>
<dbReference type="InterPro" id="IPR050665">
    <property type="entry name" value="Cytochrome_P450_Monooxygen"/>
</dbReference>
<evidence type="ECO:0000256" key="11">
    <source>
        <dbReference type="PIRSR" id="PIRSR602401-1"/>
    </source>
</evidence>
<keyword evidence="8 11" id="KW-0408">Iron</keyword>
<dbReference type="InterPro" id="IPR017972">
    <property type="entry name" value="Cyt_P450_CS"/>
</dbReference>
<dbReference type="AlphaFoldDB" id="A0A9I9CHZ3"/>
<evidence type="ECO:0000256" key="13">
    <source>
        <dbReference type="SAM" id="Phobius"/>
    </source>
</evidence>
<dbReference type="InterPro" id="IPR036396">
    <property type="entry name" value="Cyt_P450_sf"/>
</dbReference>
<dbReference type="Pfam" id="PF00067">
    <property type="entry name" value="p450"/>
    <property type="match status" value="1"/>
</dbReference>
<evidence type="ECO:0000256" key="8">
    <source>
        <dbReference type="ARBA" id="ARBA00023004"/>
    </source>
</evidence>
<keyword evidence="3 11" id="KW-0349">Heme</keyword>
<dbReference type="PANTHER" id="PTHR24282">
    <property type="entry name" value="CYTOCHROME P450 FAMILY MEMBER"/>
    <property type="match status" value="1"/>
</dbReference>
<dbReference type="SUPFAM" id="SSF48264">
    <property type="entry name" value="Cytochrome P450"/>
    <property type="match status" value="1"/>
</dbReference>
<comment type="similarity">
    <text evidence="2 12">Belongs to the cytochrome P450 family.</text>
</comment>
<dbReference type="GO" id="GO:0016020">
    <property type="term" value="C:membrane"/>
    <property type="evidence" value="ECO:0007669"/>
    <property type="project" value="UniProtKB-SubCell"/>
</dbReference>
<dbReference type="GO" id="GO:0016705">
    <property type="term" value="F:oxidoreductase activity, acting on paired donors, with incorporation or reduction of molecular oxygen"/>
    <property type="evidence" value="ECO:0007669"/>
    <property type="project" value="InterPro"/>
</dbReference>
<accession>A0A9I9CHZ3</accession>
<evidence type="ECO:0000256" key="7">
    <source>
        <dbReference type="ARBA" id="ARBA00023002"/>
    </source>
</evidence>
<evidence type="ECO:0000256" key="2">
    <source>
        <dbReference type="ARBA" id="ARBA00010617"/>
    </source>
</evidence>
<dbReference type="InterPro" id="IPR001128">
    <property type="entry name" value="Cyt_P450"/>
</dbReference>
<keyword evidence="10 13" id="KW-0472">Membrane</keyword>
<keyword evidence="7 12" id="KW-0560">Oxidoreductase</keyword>
<dbReference type="InterPro" id="IPR002401">
    <property type="entry name" value="Cyt_P450_E_grp-I"/>
</dbReference>
<dbReference type="EnsemblPlants" id="MELO3C003868.2.1">
    <property type="protein sequence ID" value="MELO3C003868.2.1"/>
    <property type="gene ID" value="MELO3C003868.2"/>
</dbReference>
<keyword evidence="4 13" id="KW-0812">Transmembrane</keyword>
<feature type="binding site" description="axial binding residue" evidence="11">
    <location>
        <position position="478"/>
    </location>
    <ligand>
        <name>heme</name>
        <dbReference type="ChEBI" id="CHEBI:30413"/>
    </ligand>
    <ligandPart>
        <name>Fe</name>
        <dbReference type="ChEBI" id="CHEBI:18248"/>
    </ligandPart>
</feature>
<evidence type="ECO:0000313" key="14">
    <source>
        <dbReference type="EnsemblPlants" id="MELO3C003868.2.1"/>
    </source>
</evidence>
<evidence type="ECO:0000256" key="5">
    <source>
        <dbReference type="ARBA" id="ARBA00022723"/>
    </source>
</evidence>
<organism evidence="14">
    <name type="scientific">Cucumis melo</name>
    <name type="common">Muskmelon</name>
    <dbReference type="NCBI Taxonomy" id="3656"/>
    <lineage>
        <taxon>Eukaryota</taxon>
        <taxon>Viridiplantae</taxon>
        <taxon>Streptophyta</taxon>
        <taxon>Embryophyta</taxon>
        <taxon>Tracheophyta</taxon>
        <taxon>Spermatophyta</taxon>
        <taxon>Magnoliopsida</taxon>
        <taxon>eudicotyledons</taxon>
        <taxon>Gunneridae</taxon>
        <taxon>Pentapetalae</taxon>
        <taxon>rosids</taxon>
        <taxon>fabids</taxon>
        <taxon>Cucurbitales</taxon>
        <taxon>Cucurbitaceae</taxon>
        <taxon>Benincaseae</taxon>
        <taxon>Cucumis</taxon>
    </lineage>
</organism>
<evidence type="ECO:0000256" key="9">
    <source>
        <dbReference type="ARBA" id="ARBA00023033"/>
    </source>
</evidence>
<reference evidence="14" key="1">
    <citation type="submission" date="2023-03" db="UniProtKB">
        <authorList>
            <consortium name="EnsemblPlants"/>
        </authorList>
    </citation>
    <scope>IDENTIFICATION</scope>
</reference>
<comment type="cofactor">
    <cofactor evidence="11">
        <name>heme</name>
        <dbReference type="ChEBI" id="CHEBI:30413"/>
    </cofactor>
</comment>
<feature type="transmembrane region" description="Helical" evidence="13">
    <location>
        <begin position="25"/>
        <end position="47"/>
    </location>
</feature>
<evidence type="ECO:0000256" key="6">
    <source>
        <dbReference type="ARBA" id="ARBA00022989"/>
    </source>
</evidence>
<dbReference type="Gramene" id="MELO3C003868.2.1">
    <property type="protein sequence ID" value="MELO3C003868.2.1"/>
    <property type="gene ID" value="MELO3C003868.2"/>
</dbReference>
<dbReference type="GO" id="GO:0005506">
    <property type="term" value="F:iron ion binding"/>
    <property type="evidence" value="ECO:0007669"/>
    <property type="project" value="InterPro"/>
</dbReference>
<keyword evidence="9 12" id="KW-0503">Monooxygenase</keyword>
<dbReference type="GO" id="GO:0020037">
    <property type="term" value="F:heme binding"/>
    <property type="evidence" value="ECO:0007669"/>
    <property type="project" value="InterPro"/>
</dbReference>
<evidence type="ECO:0000256" key="1">
    <source>
        <dbReference type="ARBA" id="ARBA00004167"/>
    </source>
</evidence>
<dbReference type="GO" id="GO:0004497">
    <property type="term" value="F:monooxygenase activity"/>
    <property type="evidence" value="ECO:0007669"/>
    <property type="project" value="UniProtKB-KW"/>
</dbReference>
<dbReference type="PRINTS" id="PR00385">
    <property type="entry name" value="P450"/>
</dbReference>
<dbReference type="PRINTS" id="PR00463">
    <property type="entry name" value="EP450I"/>
</dbReference>
<dbReference type="Gene3D" id="1.10.630.10">
    <property type="entry name" value="Cytochrome P450"/>
    <property type="match status" value="1"/>
</dbReference>
<keyword evidence="5 11" id="KW-0479">Metal-binding</keyword>
<keyword evidence="6 13" id="KW-1133">Transmembrane helix</keyword>
<evidence type="ECO:0000256" key="12">
    <source>
        <dbReference type="RuleBase" id="RU000461"/>
    </source>
</evidence>
<comment type="subcellular location">
    <subcellularLocation>
        <location evidence="1">Membrane</location>
        <topology evidence="1">Single-pass membrane protein</topology>
    </subcellularLocation>
</comment>
<evidence type="ECO:0000256" key="3">
    <source>
        <dbReference type="ARBA" id="ARBA00022617"/>
    </source>
</evidence>
<proteinExistence type="inferred from homology"/>
<protein>
    <submittedName>
        <fullName evidence="14">Uncharacterized protein</fullName>
    </submittedName>
</protein>
<dbReference type="PROSITE" id="PS00086">
    <property type="entry name" value="CYTOCHROME_P450"/>
    <property type="match status" value="1"/>
</dbReference>
<evidence type="ECO:0000256" key="10">
    <source>
        <dbReference type="ARBA" id="ARBA00023136"/>
    </source>
</evidence>